<proteinExistence type="predicted"/>
<evidence type="ECO:0000313" key="2">
    <source>
        <dbReference type="EMBL" id="CAD2073386.1"/>
    </source>
</evidence>
<dbReference type="RefSeq" id="WP_184282464.1">
    <property type="nucleotide sequence ID" value="NZ_BMCO01000001.1"/>
</dbReference>
<evidence type="ECO:0000256" key="1">
    <source>
        <dbReference type="SAM" id="SignalP"/>
    </source>
</evidence>
<dbReference type="Proteomes" id="UP000534001">
    <property type="component" value="Unassembled WGS sequence"/>
</dbReference>
<dbReference type="EMBL" id="CAJEWA010000005">
    <property type="protein sequence ID" value="CAD2073386.1"/>
    <property type="molecule type" value="Genomic_DNA"/>
</dbReference>
<dbReference type="PROSITE" id="PS51257">
    <property type="entry name" value="PROKAR_LIPOPROTEIN"/>
    <property type="match status" value="1"/>
</dbReference>
<feature type="signal peptide" evidence="1">
    <location>
        <begin position="1"/>
        <end position="15"/>
    </location>
</feature>
<reference evidence="3 5" key="2">
    <citation type="submission" date="2020-08" db="EMBL/GenBank/DDBJ databases">
        <title>Genomic Encyclopedia of Type Strains, Phase IV (KMG-IV): sequencing the most valuable type-strain genomes for metagenomic binning, comparative biology and taxonomic classification.</title>
        <authorList>
            <person name="Goeker M."/>
        </authorList>
    </citation>
    <scope>NUCLEOTIDE SEQUENCE [LARGE SCALE GENOMIC DNA]</scope>
    <source>
        <strain evidence="3 5">DSM 22419</strain>
    </source>
</reference>
<keyword evidence="1" id="KW-0732">Signal</keyword>
<organism evidence="2 4">
    <name type="scientific">Jeotgalicoccus coquinae</name>
    <dbReference type="NCBI Taxonomy" id="709509"/>
    <lineage>
        <taxon>Bacteria</taxon>
        <taxon>Bacillati</taxon>
        <taxon>Bacillota</taxon>
        <taxon>Bacilli</taxon>
        <taxon>Bacillales</taxon>
        <taxon>Staphylococcaceae</taxon>
        <taxon>Jeotgalicoccus</taxon>
    </lineage>
</organism>
<protein>
    <recommendedName>
        <fullName evidence="6">Lipoprotein</fullName>
    </recommendedName>
</protein>
<comment type="caution">
    <text evidence="2">The sequence shown here is derived from an EMBL/GenBank/DDBJ whole genome shotgun (WGS) entry which is preliminary data.</text>
</comment>
<evidence type="ECO:0008006" key="6">
    <source>
        <dbReference type="Google" id="ProtNLM"/>
    </source>
</evidence>
<evidence type="ECO:0000313" key="5">
    <source>
        <dbReference type="Proteomes" id="UP000545588"/>
    </source>
</evidence>
<dbReference type="AlphaFoldDB" id="A0A6V7R7W4"/>
<feature type="chain" id="PRO_5038554955" description="Lipoprotein" evidence="1">
    <location>
        <begin position="16"/>
        <end position="139"/>
    </location>
</feature>
<gene>
    <name evidence="3" type="ORF">HNR41_001077</name>
    <name evidence="2" type="ORF">JEOCOQ751_00533</name>
</gene>
<keyword evidence="5" id="KW-1185">Reference proteome</keyword>
<sequence>MKNFKFILIAGLSFAALSGCSSEEGITEENSGSIEAAFENDTGNGKLEILTSNITADSNEIEIKMQDIDESKPAFITIANETVHEGAVENNTVYTFSIDDIEDAKRTDYDPKVQLIQTDNDKLDGDIATFKEVRYSVED</sequence>
<dbReference type="Proteomes" id="UP000545588">
    <property type="component" value="Unassembled WGS sequence"/>
</dbReference>
<reference evidence="2 4" key="1">
    <citation type="submission" date="2020-07" db="EMBL/GenBank/DDBJ databases">
        <authorList>
            <person name="Criscuolo A."/>
        </authorList>
    </citation>
    <scope>NUCLEOTIDE SEQUENCE [LARGE SCALE GENOMIC DNA]</scope>
    <source>
        <strain evidence="2">CIP111751</strain>
    </source>
</reference>
<dbReference type="EMBL" id="JACHFF010000001">
    <property type="protein sequence ID" value="MBB6423151.1"/>
    <property type="molecule type" value="Genomic_DNA"/>
</dbReference>
<name>A0A6V7R7W4_9STAP</name>
<evidence type="ECO:0000313" key="3">
    <source>
        <dbReference type="EMBL" id="MBB6423151.1"/>
    </source>
</evidence>
<evidence type="ECO:0000313" key="4">
    <source>
        <dbReference type="Proteomes" id="UP000534001"/>
    </source>
</evidence>
<accession>A0A6V7R7W4</accession>